<sequence>MRKKKDLRNQGDKIGGCIPDVKVDVDSVKLVQNFYIKHRLSSDVILGMPWVAKTSRVNDELMEKDNVIDKKKNRVINKLNKRKSIQTKGVNSKNVSMKSINQDDTFKFDINGGKAADGKTNDEQKEFVCRQNNNYGCCSDEVCDLGSDYKNQSVGLNDELLELSDLSNQKAKVSGVSRKVKRLVFEDSIKSISQSKCNGHGDTNARVRNIWRFESNKNIGENGNDSKKWDVPCVNENKGQRLKRDPRVFENIRKIGFFKRLYLDHMVGDDGLFSAVFGSHFEIRKLGRMDVTLETKLLGF</sequence>
<dbReference type="EMBL" id="WTPW01002302">
    <property type="protein sequence ID" value="KAF0387353.1"/>
    <property type="molecule type" value="Genomic_DNA"/>
</dbReference>
<keyword evidence="2" id="KW-1185">Reference proteome</keyword>
<name>A0A8H3WZF3_GIGMA</name>
<comment type="caution">
    <text evidence="1">The sequence shown here is derived from an EMBL/GenBank/DDBJ whole genome shotgun (WGS) entry which is preliminary data.</text>
</comment>
<dbReference type="AlphaFoldDB" id="A0A8H3WZF3"/>
<protein>
    <submittedName>
        <fullName evidence="1">Uncharacterized protein</fullName>
    </submittedName>
</protein>
<evidence type="ECO:0000313" key="2">
    <source>
        <dbReference type="Proteomes" id="UP000439903"/>
    </source>
</evidence>
<gene>
    <name evidence="1" type="ORF">F8M41_011245</name>
</gene>
<proteinExistence type="predicted"/>
<dbReference type="Proteomes" id="UP000439903">
    <property type="component" value="Unassembled WGS sequence"/>
</dbReference>
<accession>A0A8H3WZF3</accession>
<reference evidence="1 2" key="1">
    <citation type="journal article" date="2019" name="Environ. Microbiol.">
        <title>At the nexus of three kingdoms: the genome of the mycorrhizal fungus Gigaspora margarita provides insights into plant, endobacterial and fungal interactions.</title>
        <authorList>
            <person name="Venice F."/>
            <person name="Ghignone S."/>
            <person name="Salvioli di Fossalunga A."/>
            <person name="Amselem J."/>
            <person name="Novero M."/>
            <person name="Xianan X."/>
            <person name="Sedzielewska Toro K."/>
            <person name="Morin E."/>
            <person name="Lipzen A."/>
            <person name="Grigoriev I.V."/>
            <person name="Henrissat B."/>
            <person name="Martin F.M."/>
            <person name="Bonfante P."/>
        </authorList>
    </citation>
    <scope>NUCLEOTIDE SEQUENCE [LARGE SCALE GENOMIC DNA]</scope>
    <source>
        <strain evidence="1 2">BEG34</strain>
    </source>
</reference>
<organism evidence="1 2">
    <name type="scientific">Gigaspora margarita</name>
    <dbReference type="NCBI Taxonomy" id="4874"/>
    <lineage>
        <taxon>Eukaryota</taxon>
        <taxon>Fungi</taxon>
        <taxon>Fungi incertae sedis</taxon>
        <taxon>Mucoromycota</taxon>
        <taxon>Glomeromycotina</taxon>
        <taxon>Glomeromycetes</taxon>
        <taxon>Diversisporales</taxon>
        <taxon>Gigasporaceae</taxon>
        <taxon>Gigaspora</taxon>
    </lineage>
</organism>
<evidence type="ECO:0000313" key="1">
    <source>
        <dbReference type="EMBL" id="KAF0387353.1"/>
    </source>
</evidence>